<gene>
    <name evidence="1" type="ORF">NKW54_12925</name>
</gene>
<accession>A0ABT1EWT7</accession>
<evidence type="ECO:0000313" key="2">
    <source>
        <dbReference type="Proteomes" id="UP001523543"/>
    </source>
</evidence>
<sequence length="134" mass="14675">MSIHAENHAAPADACQLNGVQRPVLGFRVQDDRAYAHVDPDFRLSVINDDADCRNPVSDRQLLVLLEVSRLLESPQLPQGFDGLSYLRGFLAGMKSGSEPLLLDYRTSAPVALQPRSRPCSHCHDPRGLSGDLA</sequence>
<proteinExistence type="predicted"/>
<reference evidence="1 2" key="1">
    <citation type="submission" date="2022-06" db="EMBL/GenBank/DDBJ databases">
        <title>Acetobacer genomes from food samples.</title>
        <authorList>
            <person name="Sombolestani A."/>
        </authorList>
    </citation>
    <scope>NUCLEOTIDE SEQUENCE [LARGE SCALE GENOMIC DNA]</scope>
    <source>
        <strain evidence="1 2">R-83281</strain>
    </source>
</reference>
<organism evidence="1 2">
    <name type="scientific">Acetobacter cerevisiae</name>
    <dbReference type="NCBI Taxonomy" id="178900"/>
    <lineage>
        <taxon>Bacteria</taxon>
        <taxon>Pseudomonadati</taxon>
        <taxon>Pseudomonadota</taxon>
        <taxon>Alphaproteobacteria</taxon>
        <taxon>Acetobacterales</taxon>
        <taxon>Acetobacteraceae</taxon>
        <taxon>Acetobacter</taxon>
    </lineage>
</organism>
<evidence type="ECO:0000313" key="1">
    <source>
        <dbReference type="EMBL" id="MCP1246834.1"/>
    </source>
</evidence>
<name>A0ABT1EWT7_9PROT</name>
<protein>
    <submittedName>
        <fullName evidence="1">Uncharacterized protein</fullName>
    </submittedName>
</protein>
<dbReference type="EMBL" id="JAMYZR010000032">
    <property type="protein sequence ID" value="MCP1246834.1"/>
    <property type="molecule type" value="Genomic_DNA"/>
</dbReference>
<comment type="caution">
    <text evidence="1">The sequence shown here is derived from an EMBL/GenBank/DDBJ whole genome shotgun (WGS) entry which is preliminary data.</text>
</comment>
<dbReference type="Proteomes" id="UP001523543">
    <property type="component" value="Unassembled WGS sequence"/>
</dbReference>
<dbReference type="RefSeq" id="WP_253551283.1">
    <property type="nucleotide sequence ID" value="NZ_JAMYZR010000032.1"/>
</dbReference>
<keyword evidence="2" id="KW-1185">Reference proteome</keyword>